<feature type="transmembrane region" description="Helical" evidence="1">
    <location>
        <begin position="80"/>
        <end position="99"/>
    </location>
</feature>
<proteinExistence type="predicted"/>
<gene>
    <name evidence="2" type="ORF">D9756_004421</name>
</gene>
<keyword evidence="1" id="KW-0472">Membrane</keyword>
<dbReference type="OrthoDB" id="2952413at2759"/>
<accession>A0A8H5D9B0</accession>
<dbReference type="AlphaFoldDB" id="A0A8H5D9B0"/>
<feature type="transmembrane region" description="Helical" evidence="1">
    <location>
        <begin position="21"/>
        <end position="39"/>
    </location>
</feature>
<keyword evidence="1" id="KW-0812">Transmembrane</keyword>
<evidence type="ECO:0000313" key="3">
    <source>
        <dbReference type="Proteomes" id="UP000559027"/>
    </source>
</evidence>
<dbReference type="Proteomes" id="UP000559027">
    <property type="component" value="Unassembled WGS sequence"/>
</dbReference>
<evidence type="ECO:0000256" key="1">
    <source>
        <dbReference type="SAM" id="Phobius"/>
    </source>
</evidence>
<evidence type="ECO:0000313" key="2">
    <source>
        <dbReference type="EMBL" id="KAF5355638.1"/>
    </source>
</evidence>
<feature type="transmembrane region" description="Helical" evidence="1">
    <location>
        <begin position="119"/>
        <end position="138"/>
    </location>
</feature>
<dbReference type="EMBL" id="JAACJO010000007">
    <property type="protein sequence ID" value="KAF5355638.1"/>
    <property type="molecule type" value="Genomic_DNA"/>
</dbReference>
<protein>
    <submittedName>
        <fullName evidence="2">Uncharacterized protein</fullName>
    </submittedName>
</protein>
<keyword evidence="1" id="KW-1133">Transmembrane helix</keyword>
<sequence length="205" mass="22611">MTSELTPELLLGLVSSSRIKVYIGAAMGVYMVSTPLPVFPPLMGCVLSTPSGMLAVVYGSALTISWIVRLVTSSIELILMIYKLLTTLNTGEVISFLMLTQIKKLTPVLYVFYRDGMLMFIPIFFINTLGFIASVQGIKTNLFNTIDWDVWLVIVYQVFGSRLILNLCNANAELIGTTISRPAISALRFDRPQETENQRGSGDGD</sequence>
<feature type="transmembrane region" description="Helical" evidence="1">
    <location>
        <begin position="51"/>
        <end position="68"/>
    </location>
</feature>
<name>A0A8H5D9B0_9AGAR</name>
<organism evidence="2 3">
    <name type="scientific">Leucocoprinus leucothites</name>
    <dbReference type="NCBI Taxonomy" id="201217"/>
    <lineage>
        <taxon>Eukaryota</taxon>
        <taxon>Fungi</taxon>
        <taxon>Dikarya</taxon>
        <taxon>Basidiomycota</taxon>
        <taxon>Agaricomycotina</taxon>
        <taxon>Agaricomycetes</taxon>
        <taxon>Agaricomycetidae</taxon>
        <taxon>Agaricales</taxon>
        <taxon>Agaricineae</taxon>
        <taxon>Agaricaceae</taxon>
        <taxon>Leucocoprinus</taxon>
    </lineage>
</organism>
<keyword evidence="3" id="KW-1185">Reference proteome</keyword>
<comment type="caution">
    <text evidence="2">The sequence shown here is derived from an EMBL/GenBank/DDBJ whole genome shotgun (WGS) entry which is preliminary data.</text>
</comment>
<reference evidence="2 3" key="1">
    <citation type="journal article" date="2020" name="ISME J.">
        <title>Uncovering the hidden diversity of litter-decomposition mechanisms in mushroom-forming fungi.</title>
        <authorList>
            <person name="Floudas D."/>
            <person name="Bentzer J."/>
            <person name="Ahren D."/>
            <person name="Johansson T."/>
            <person name="Persson P."/>
            <person name="Tunlid A."/>
        </authorList>
    </citation>
    <scope>NUCLEOTIDE SEQUENCE [LARGE SCALE GENOMIC DNA]</scope>
    <source>
        <strain evidence="2 3">CBS 146.42</strain>
    </source>
</reference>